<protein>
    <submittedName>
        <fullName evidence="1">Uncharacterized protein</fullName>
    </submittedName>
</protein>
<dbReference type="STRING" id="249408.BOO71_0002173"/>
<name>A0A1U7P3A5_9DEIO</name>
<accession>A0A1U7P3A5</accession>
<dbReference type="AlphaFoldDB" id="A0A1U7P3A5"/>
<keyword evidence="2" id="KW-1185">Reference proteome</keyword>
<proteinExistence type="predicted"/>
<comment type="caution">
    <text evidence="1">The sequence shown here is derived from an EMBL/GenBank/DDBJ whole genome shotgun (WGS) entry which is preliminary data.</text>
</comment>
<dbReference type="Proteomes" id="UP000186607">
    <property type="component" value="Unassembled WGS sequence"/>
</dbReference>
<evidence type="ECO:0000313" key="1">
    <source>
        <dbReference type="EMBL" id="OLV19639.1"/>
    </source>
</evidence>
<dbReference type="EMBL" id="MSTI01000026">
    <property type="protein sequence ID" value="OLV19639.1"/>
    <property type="molecule type" value="Genomic_DNA"/>
</dbReference>
<reference evidence="1 2" key="1">
    <citation type="submission" date="2017-01" db="EMBL/GenBank/DDBJ databases">
        <title>Genome Analysis of Deinococcus marmoris KOPRI26562.</title>
        <authorList>
            <person name="Kim J.H."/>
            <person name="Oh H.-M."/>
        </authorList>
    </citation>
    <scope>NUCLEOTIDE SEQUENCE [LARGE SCALE GENOMIC DNA]</scope>
    <source>
        <strain evidence="1 2">KOPRI26562</strain>
    </source>
</reference>
<sequence length="482" mass="49790">MLVACALGGAAHAEGSFQVRYFLPSTPLWQGLSADADWRGEALGGQLSARTSWNGPESQSFNVTYTLGQRVLYTQYDASRTLTTGSRTAVLLAQQGFTAPTRGLRSVTSTFVYTDGDSSGTSYRVFSGDLGAGGAFSPTWTWTAGTGGSLTDVSADPGSGGSVFTSRNLALRARVSVAGQFGGPRPGSVTLGATADHTETLRLSTGTAAPPSTRYGLNAGGTASLSASEKLSATARLDNEGSYSLDTGLSSTRVQNWTGDVGINVGGRADFGVKAATPASLGWRASISRTGQPWSGKLGYAGSGGETPSHALDVSVAYSPPPVIPDPDPAATAPTAPSTFSVQGGAGVTWQRQPGVTPGGQVTQDWRVSYRTGAGLNLSNQTWNAQVQLSLSAAPYPDAAGVQQTRLGGSLSGNVAYTRDPLTLSLSSNLNYVPSGSERWTGDIGVQALYKVSEPLQVSGNVRFRPGTVNSYQAGIGLRFNF</sequence>
<organism evidence="1 2">
    <name type="scientific">Deinococcus marmoris</name>
    <dbReference type="NCBI Taxonomy" id="249408"/>
    <lineage>
        <taxon>Bacteria</taxon>
        <taxon>Thermotogati</taxon>
        <taxon>Deinococcota</taxon>
        <taxon>Deinococci</taxon>
        <taxon>Deinococcales</taxon>
        <taxon>Deinococcaceae</taxon>
        <taxon>Deinococcus</taxon>
    </lineage>
</organism>
<evidence type="ECO:0000313" key="2">
    <source>
        <dbReference type="Proteomes" id="UP000186607"/>
    </source>
</evidence>
<gene>
    <name evidence="1" type="ORF">BOO71_0002173</name>
</gene>